<keyword evidence="2" id="KW-1185">Reference proteome</keyword>
<name>A0ACC0GP00_9ERIC</name>
<evidence type="ECO:0000313" key="2">
    <source>
        <dbReference type="Proteomes" id="UP001060215"/>
    </source>
</evidence>
<accession>A0ACC0GP00</accession>
<dbReference type="Proteomes" id="UP001060215">
    <property type="component" value="Chromosome 9"/>
</dbReference>
<comment type="caution">
    <text evidence="1">The sequence shown here is derived from an EMBL/GenBank/DDBJ whole genome shotgun (WGS) entry which is preliminary data.</text>
</comment>
<protein>
    <submittedName>
        <fullName evidence="1">Uncharacterized protein</fullName>
    </submittedName>
</protein>
<evidence type="ECO:0000313" key="1">
    <source>
        <dbReference type="EMBL" id="KAI8002860.1"/>
    </source>
</evidence>
<reference evidence="1 2" key="1">
    <citation type="journal article" date="2022" name="Plant J.">
        <title>Chromosome-level genome of Camellia lanceoleosa provides a valuable resource for understanding genome evolution and self-incompatibility.</title>
        <authorList>
            <person name="Gong W."/>
            <person name="Xiao S."/>
            <person name="Wang L."/>
            <person name="Liao Z."/>
            <person name="Chang Y."/>
            <person name="Mo W."/>
            <person name="Hu G."/>
            <person name="Li W."/>
            <person name="Zhao G."/>
            <person name="Zhu H."/>
            <person name="Hu X."/>
            <person name="Ji K."/>
            <person name="Xiang X."/>
            <person name="Song Q."/>
            <person name="Yuan D."/>
            <person name="Jin S."/>
            <person name="Zhang L."/>
        </authorList>
    </citation>
    <scope>NUCLEOTIDE SEQUENCE [LARGE SCALE GENOMIC DNA]</scope>
    <source>
        <strain evidence="1">SQ_2022a</strain>
    </source>
</reference>
<gene>
    <name evidence="1" type="ORF">LOK49_LG08G00137</name>
</gene>
<organism evidence="1 2">
    <name type="scientific">Camellia lanceoleosa</name>
    <dbReference type="NCBI Taxonomy" id="1840588"/>
    <lineage>
        <taxon>Eukaryota</taxon>
        <taxon>Viridiplantae</taxon>
        <taxon>Streptophyta</taxon>
        <taxon>Embryophyta</taxon>
        <taxon>Tracheophyta</taxon>
        <taxon>Spermatophyta</taxon>
        <taxon>Magnoliopsida</taxon>
        <taxon>eudicotyledons</taxon>
        <taxon>Gunneridae</taxon>
        <taxon>Pentapetalae</taxon>
        <taxon>asterids</taxon>
        <taxon>Ericales</taxon>
        <taxon>Theaceae</taxon>
        <taxon>Camellia</taxon>
    </lineage>
</organism>
<dbReference type="EMBL" id="CM045766">
    <property type="protein sequence ID" value="KAI8002860.1"/>
    <property type="molecule type" value="Genomic_DNA"/>
</dbReference>
<proteinExistence type="predicted"/>
<sequence>MLVPMAIALSGQPLLGQPVMVKPSEAEKNLVQSIIATAGVVGGLIGPYLGGSLKSMFFSIEVRNIFYSFLMLFLIYGWVAATLCPCCPGEETTLVVLPMCCHRPCDMTIKKGLVFPQQMIFL</sequence>